<evidence type="ECO:0000256" key="5">
    <source>
        <dbReference type="ARBA" id="ARBA00023315"/>
    </source>
</evidence>
<dbReference type="Gene3D" id="2.160.10.10">
    <property type="entry name" value="Hexapeptide repeat proteins"/>
    <property type="match status" value="1"/>
</dbReference>
<dbReference type="Pfam" id="PF00132">
    <property type="entry name" value="Hexapep"/>
    <property type="match status" value="2"/>
</dbReference>
<dbReference type="EMBL" id="VWRR01000005">
    <property type="protein sequence ID" value="KAF6003770.1"/>
    <property type="molecule type" value="Genomic_DNA"/>
</dbReference>
<dbReference type="GO" id="GO:0016020">
    <property type="term" value="C:membrane"/>
    <property type="evidence" value="ECO:0007669"/>
    <property type="project" value="GOC"/>
</dbReference>
<keyword evidence="2" id="KW-0441">Lipid A biosynthesis</keyword>
<keyword evidence="5" id="KW-0012">Acyltransferase</keyword>
<keyword evidence="3" id="KW-0808">Transferase</keyword>
<keyword evidence="1" id="KW-0444">Lipid biosynthesis</keyword>
<dbReference type="InterPro" id="IPR011004">
    <property type="entry name" value="Trimer_LpxA-like_sf"/>
</dbReference>
<sequence length="250" mass="27226">MEGEYRLTRSYATVDVTAQVDSSAILEPFCCVMARARIGPRTRVGAHTVVGTDVQVGADCIIYHHVTLMNCQIGDRCVIHNGVAIGQDGFGFEVDSQSGQVRKKPQELYVRIGHEVEIGANTCIDRGSWRDTCIEDGVKIDNLVQIGHNVHIGANSFICGQAGVAGSTQIGRYCRFGGRSGALDHIEVGDHVDVAANSVLTRSVPARGVYAGFPAMPIRDWRMLQVALRRLGRSNRRRRTDDSAEAESSE</sequence>
<protein>
    <recommendedName>
        <fullName evidence="8">UDP-3-O-(3-hydroxymyristoyl)glucosamine N-acyltransferase</fullName>
    </recommendedName>
</protein>
<dbReference type="GO" id="GO:0009245">
    <property type="term" value="P:lipid A biosynthetic process"/>
    <property type="evidence" value="ECO:0007669"/>
    <property type="project" value="UniProtKB-KW"/>
</dbReference>
<name>A0A7J7IM07_9RHOD</name>
<dbReference type="NCBIfam" id="TIGR01853">
    <property type="entry name" value="lipid_A_lpxD"/>
    <property type="match status" value="1"/>
</dbReference>
<evidence type="ECO:0000313" key="6">
    <source>
        <dbReference type="EMBL" id="KAF6003770.1"/>
    </source>
</evidence>
<dbReference type="PANTHER" id="PTHR43378:SF2">
    <property type="entry name" value="UDP-3-O-ACYLGLUCOSAMINE N-ACYLTRANSFERASE 1, MITOCHONDRIAL-RELATED"/>
    <property type="match status" value="1"/>
</dbReference>
<evidence type="ECO:0008006" key="8">
    <source>
        <dbReference type="Google" id="ProtNLM"/>
    </source>
</evidence>
<evidence type="ECO:0000256" key="4">
    <source>
        <dbReference type="ARBA" id="ARBA00023098"/>
    </source>
</evidence>
<evidence type="ECO:0000256" key="1">
    <source>
        <dbReference type="ARBA" id="ARBA00022516"/>
    </source>
</evidence>
<evidence type="ECO:0000256" key="3">
    <source>
        <dbReference type="ARBA" id="ARBA00022679"/>
    </source>
</evidence>
<dbReference type="SUPFAM" id="SSF51161">
    <property type="entry name" value="Trimeric LpxA-like enzymes"/>
    <property type="match status" value="1"/>
</dbReference>
<evidence type="ECO:0000313" key="7">
    <source>
        <dbReference type="Proteomes" id="UP000530660"/>
    </source>
</evidence>
<proteinExistence type="predicted"/>
<accession>A0A7J7IM07</accession>
<dbReference type="GO" id="GO:0016410">
    <property type="term" value="F:N-acyltransferase activity"/>
    <property type="evidence" value="ECO:0007669"/>
    <property type="project" value="InterPro"/>
</dbReference>
<dbReference type="PANTHER" id="PTHR43378">
    <property type="entry name" value="UDP-3-O-ACYLGLUCOSAMINE N-ACYLTRANSFERASE"/>
    <property type="match status" value="1"/>
</dbReference>
<keyword evidence="4" id="KW-0443">Lipid metabolism</keyword>
<dbReference type="Proteomes" id="UP000530660">
    <property type="component" value="Unassembled WGS sequence"/>
</dbReference>
<dbReference type="AlphaFoldDB" id="A0A7J7IM07"/>
<gene>
    <name evidence="6" type="ORF">F1559_001088</name>
</gene>
<reference evidence="6 7" key="1">
    <citation type="journal article" date="2020" name="J. Phycol.">
        <title>Comparative genome analysis reveals Cyanidiococcus gen. nov., a new extremophilic red algal genus sister to Cyanidioschyzon (Cyanidioschyzonaceae, Rhodophyta).</title>
        <authorList>
            <person name="Liu S.-L."/>
            <person name="Chiang Y.-R."/>
            <person name="Yoon H.S."/>
            <person name="Fu H.-Y."/>
        </authorList>
    </citation>
    <scope>NUCLEOTIDE SEQUENCE [LARGE SCALE GENOMIC DNA]</scope>
    <source>
        <strain evidence="6 7">THAL066</strain>
    </source>
</reference>
<comment type="caution">
    <text evidence="6">The sequence shown here is derived from an EMBL/GenBank/DDBJ whole genome shotgun (WGS) entry which is preliminary data.</text>
</comment>
<organism evidence="6 7">
    <name type="scientific">Cyanidiococcus yangmingshanensis</name>
    <dbReference type="NCBI Taxonomy" id="2690220"/>
    <lineage>
        <taxon>Eukaryota</taxon>
        <taxon>Rhodophyta</taxon>
        <taxon>Bangiophyceae</taxon>
        <taxon>Cyanidiales</taxon>
        <taxon>Cyanidiaceae</taxon>
        <taxon>Cyanidiococcus</taxon>
    </lineage>
</organism>
<keyword evidence="7" id="KW-1185">Reference proteome</keyword>
<dbReference type="OrthoDB" id="2355at2759"/>
<evidence type="ECO:0000256" key="2">
    <source>
        <dbReference type="ARBA" id="ARBA00022556"/>
    </source>
</evidence>
<dbReference type="Pfam" id="PF14602">
    <property type="entry name" value="Hexapep_2"/>
    <property type="match status" value="1"/>
</dbReference>
<dbReference type="InterPro" id="IPR001451">
    <property type="entry name" value="Hexapep"/>
</dbReference>
<dbReference type="CDD" id="cd03352">
    <property type="entry name" value="LbH_LpxD"/>
    <property type="match status" value="1"/>
</dbReference>
<dbReference type="InterPro" id="IPR007691">
    <property type="entry name" value="LpxD"/>
</dbReference>
<dbReference type="NCBIfam" id="NF002060">
    <property type="entry name" value="PRK00892.1"/>
    <property type="match status" value="1"/>
</dbReference>